<sequence>MGSEERYPFTLLVTGASATALAITFCSPDRSDFWEYAGQLADLHEAKLNTQIEAIRKMFFIL</sequence>
<keyword evidence="2" id="KW-1185">Reference proteome</keyword>
<dbReference type="RefSeq" id="WP_062542236.1">
    <property type="nucleotide sequence ID" value="NZ_CP012643.1"/>
</dbReference>
<proteinExistence type="predicted"/>
<gene>
    <name evidence="1" type="ORF">DC20_01655</name>
</gene>
<evidence type="ECO:0000313" key="1">
    <source>
        <dbReference type="EMBL" id="ALI97915.1"/>
    </source>
</evidence>
<protein>
    <submittedName>
        <fullName evidence="1">Uncharacterized protein</fullName>
    </submittedName>
</protein>
<dbReference type="EMBL" id="CP012643">
    <property type="protein sequence ID" value="ALI97915.1"/>
    <property type="molecule type" value="Genomic_DNA"/>
</dbReference>
<evidence type="ECO:0000313" key="2">
    <source>
        <dbReference type="Proteomes" id="UP000061382"/>
    </source>
</evidence>
<organism evidence="1 2">
    <name type="scientific">Rufibacter tibetensis</name>
    <dbReference type="NCBI Taxonomy" id="512763"/>
    <lineage>
        <taxon>Bacteria</taxon>
        <taxon>Pseudomonadati</taxon>
        <taxon>Bacteroidota</taxon>
        <taxon>Cytophagia</taxon>
        <taxon>Cytophagales</taxon>
        <taxon>Hymenobacteraceae</taxon>
        <taxon>Rufibacter</taxon>
    </lineage>
</organism>
<accession>A0A0P0CRW7</accession>
<reference evidence="1 2" key="1">
    <citation type="submission" date="2015-08" db="EMBL/GenBank/DDBJ databases">
        <title>Complete genome sequence of Rufibacter tibetensis strain 1351t, a radiation-resistant bacterium from tibet plateau.</title>
        <authorList>
            <person name="Dai J."/>
        </authorList>
    </citation>
    <scope>NUCLEOTIDE SEQUENCE [LARGE SCALE GENOMIC DNA]</scope>
    <source>
        <strain evidence="1 2">1351</strain>
    </source>
</reference>
<dbReference type="AlphaFoldDB" id="A0A0P0CRW7"/>
<name>A0A0P0CRW7_9BACT</name>
<dbReference type="KEGG" id="rti:DC20_01655"/>
<dbReference type="PATRIC" id="fig|512763.3.peg.375"/>
<dbReference type="Proteomes" id="UP000061382">
    <property type="component" value="Chromosome"/>
</dbReference>